<evidence type="ECO:0000313" key="2">
    <source>
        <dbReference type="EMBL" id="KAJ3641067.1"/>
    </source>
</evidence>
<gene>
    <name evidence="2" type="ORF">Zmor_027590</name>
</gene>
<proteinExistence type="predicted"/>
<dbReference type="Proteomes" id="UP001168821">
    <property type="component" value="Unassembled WGS sequence"/>
</dbReference>
<feature type="signal peptide" evidence="1">
    <location>
        <begin position="1"/>
        <end position="18"/>
    </location>
</feature>
<dbReference type="AlphaFoldDB" id="A0AA38HQV3"/>
<evidence type="ECO:0000313" key="3">
    <source>
        <dbReference type="Proteomes" id="UP001168821"/>
    </source>
</evidence>
<sequence length="114" mass="12706">MKKSALFLLLACVATAKCADPDSVNEMEYREGTRVDPKYSLPQVNLSAGGNHTVVPASLARVLNFYNTEVLAANWERTKGFVGAGCRRDVETYLQGLRKMENWALKSELVECDY</sequence>
<protein>
    <submittedName>
        <fullName evidence="2">Uncharacterized protein</fullName>
    </submittedName>
</protein>
<accession>A0AA38HQV3</accession>
<reference evidence="2" key="1">
    <citation type="journal article" date="2023" name="G3 (Bethesda)">
        <title>Whole genome assemblies of Zophobas morio and Tenebrio molitor.</title>
        <authorList>
            <person name="Kaur S."/>
            <person name="Stinson S.A."/>
            <person name="diCenzo G.C."/>
        </authorList>
    </citation>
    <scope>NUCLEOTIDE SEQUENCE</scope>
    <source>
        <strain evidence="2">QUZm001</strain>
    </source>
</reference>
<comment type="caution">
    <text evidence="2">The sequence shown here is derived from an EMBL/GenBank/DDBJ whole genome shotgun (WGS) entry which is preliminary data.</text>
</comment>
<name>A0AA38HQV3_9CUCU</name>
<evidence type="ECO:0000256" key="1">
    <source>
        <dbReference type="SAM" id="SignalP"/>
    </source>
</evidence>
<keyword evidence="1" id="KW-0732">Signal</keyword>
<keyword evidence="3" id="KW-1185">Reference proteome</keyword>
<dbReference type="EMBL" id="JALNTZ010000009">
    <property type="protein sequence ID" value="KAJ3641067.1"/>
    <property type="molecule type" value="Genomic_DNA"/>
</dbReference>
<feature type="chain" id="PRO_5041378219" evidence="1">
    <location>
        <begin position="19"/>
        <end position="114"/>
    </location>
</feature>
<organism evidence="2 3">
    <name type="scientific">Zophobas morio</name>
    <dbReference type="NCBI Taxonomy" id="2755281"/>
    <lineage>
        <taxon>Eukaryota</taxon>
        <taxon>Metazoa</taxon>
        <taxon>Ecdysozoa</taxon>
        <taxon>Arthropoda</taxon>
        <taxon>Hexapoda</taxon>
        <taxon>Insecta</taxon>
        <taxon>Pterygota</taxon>
        <taxon>Neoptera</taxon>
        <taxon>Endopterygota</taxon>
        <taxon>Coleoptera</taxon>
        <taxon>Polyphaga</taxon>
        <taxon>Cucujiformia</taxon>
        <taxon>Tenebrionidae</taxon>
        <taxon>Zophobas</taxon>
    </lineage>
</organism>